<reference evidence="1 2" key="1">
    <citation type="journal article" date="2022" name="bioRxiv">
        <title>An ancient truncated duplication of the anti-Mullerian hormone receptor type 2 gene is a potential conserved master sex determinant in the Pangasiidae catfish family.</title>
        <authorList>
            <person name="Wen M."/>
            <person name="Pan Q."/>
            <person name="Jouanno E."/>
            <person name="Montfort J."/>
            <person name="Zahm M."/>
            <person name="Cabau C."/>
            <person name="Klopp C."/>
            <person name="Iampietro C."/>
            <person name="Roques C."/>
            <person name="Bouchez O."/>
            <person name="Castinel A."/>
            <person name="Donnadieu C."/>
            <person name="Parrinello H."/>
            <person name="Poncet C."/>
            <person name="Belmonte E."/>
            <person name="Gautier V."/>
            <person name="Avarre J.-C."/>
            <person name="Dugue R."/>
            <person name="Gustiano R."/>
            <person name="Ha T.T.T."/>
            <person name="Campet M."/>
            <person name="Sriphairoj K."/>
            <person name="Ribolli J."/>
            <person name="de Almeida F.L."/>
            <person name="Desvignes T."/>
            <person name="Postlethwait J.H."/>
            <person name="Bucao C.F."/>
            <person name="Robinson-Rechavi M."/>
            <person name="Bobe J."/>
            <person name="Herpin A."/>
            <person name="Guiguen Y."/>
        </authorList>
    </citation>
    <scope>NUCLEOTIDE SEQUENCE [LARGE SCALE GENOMIC DNA]</scope>
    <source>
        <strain evidence="1">YG-Dec2019</strain>
    </source>
</reference>
<dbReference type="EMBL" id="CM040472">
    <property type="protein sequence ID" value="MCI4389706.1"/>
    <property type="molecule type" value="Genomic_DNA"/>
</dbReference>
<name>A0ACC5XFI6_PANGG</name>
<organism evidence="1 2">
    <name type="scientific">Pangasianodon gigas</name>
    <name type="common">Mekong giant catfish</name>
    <name type="synonym">Pangasius gigas</name>
    <dbReference type="NCBI Taxonomy" id="30993"/>
    <lineage>
        <taxon>Eukaryota</taxon>
        <taxon>Metazoa</taxon>
        <taxon>Chordata</taxon>
        <taxon>Craniata</taxon>
        <taxon>Vertebrata</taxon>
        <taxon>Euteleostomi</taxon>
        <taxon>Actinopterygii</taxon>
        <taxon>Neopterygii</taxon>
        <taxon>Teleostei</taxon>
        <taxon>Ostariophysi</taxon>
        <taxon>Siluriformes</taxon>
        <taxon>Pangasiidae</taxon>
        <taxon>Pangasianodon</taxon>
    </lineage>
</organism>
<dbReference type="Proteomes" id="UP000829447">
    <property type="component" value="Linkage Group LG19"/>
</dbReference>
<evidence type="ECO:0000313" key="1">
    <source>
        <dbReference type="EMBL" id="MCI4389706.1"/>
    </source>
</evidence>
<gene>
    <name evidence="1" type="ORF">PGIGA_G00101570</name>
</gene>
<sequence>MGTPEKIIKVSLPNIDTSYNNRCLRKATGIFGLFGPLSRTLHLLPSGRRYRSVRATTSKLPNSFFPEAGNTCLDNGSYLMNFLGCANCQQRDFVLISNKTLVDEDEEEIVTYLHKCKNCDHVIARHEYTFSVVDDYQEYTMLCMLCGKAEDSISVMPDDPRQSAPLF</sequence>
<proteinExistence type="predicted"/>
<keyword evidence="2" id="KW-1185">Reference proteome</keyword>
<accession>A0ACC5XFI6</accession>
<protein>
    <submittedName>
        <fullName evidence="1">Uncharacterized protein</fullName>
    </submittedName>
</protein>
<evidence type="ECO:0000313" key="2">
    <source>
        <dbReference type="Proteomes" id="UP000829447"/>
    </source>
</evidence>
<comment type="caution">
    <text evidence="1">The sequence shown here is derived from an EMBL/GenBank/DDBJ whole genome shotgun (WGS) entry which is preliminary data.</text>
</comment>